<protein>
    <submittedName>
        <fullName evidence="2">Uncharacterized protein</fullName>
    </submittedName>
</protein>
<sequence>MSKKTTTTKKPEAPTSLPRKLIAYRCLIDSDPWFVTWLHDDDILGVTDGKTKLFETQLTTTERKKLAGNVSESLLADKWTKLFETRAFTIEFNGDDEIEVTYVRDSVILKKVEQSNVHERIAEILNHSIAGMMAISKKLAEYEEKAKAQHIRDYAAKRALYRGEPKSPAKTRRPREQPTGLKFEDDDDDE</sequence>
<dbReference type="WBParaSite" id="PS1159_v2.g20180.t1">
    <property type="protein sequence ID" value="PS1159_v2.g20180.t1"/>
    <property type="gene ID" value="PS1159_v2.g20180"/>
</dbReference>
<proteinExistence type="predicted"/>
<organism evidence="1 2">
    <name type="scientific">Panagrolaimus sp. PS1159</name>
    <dbReference type="NCBI Taxonomy" id="55785"/>
    <lineage>
        <taxon>Eukaryota</taxon>
        <taxon>Metazoa</taxon>
        <taxon>Ecdysozoa</taxon>
        <taxon>Nematoda</taxon>
        <taxon>Chromadorea</taxon>
        <taxon>Rhabditida</taxon>
        <taxon>Tylenchina</taxon>
        <taxon>Panagrolaimomorpha</taxon>
        <taxon>Panagrolaimoidea</taxon>
        <taxon>Panagrolaimidae</taxon>
        <taxon>Panagrolaimus</taxon>
    </lineage>
</organism>
<name>A0AC35FRK3_9BILA</name>
<reference evidence="2" key="1">
    <citation type="submission" date="2022-11" db="UniProtKB">
        <authorList>
            <consortium name="WormBaseParasite"/>
        </authorList>
    </citation>
    <scope>IDENTIFICATION</scope>
</reference>
<dbReference type="Proteomes" id="UP000887580">
    <property type="component" value="Unplaced"/>
</dbReference>
<evidence type="ECO:0000313" key="1">
    <source>
        <dbReference type="Proteomes" id="UP000887580"/>
    </source>
</evidence>
<accession>A0AC35FRK3</accession>
<evidence type="ECO:0000313" key="2">
    <source>
        <dbReference type="WBParaSite" id="PS1159_v2.g20180.t1"/>
    </source>
</evidence>